<dbReference type="Gramene" id="ABO94026">
    <property type="protein sequence ID" value="ABO94026"/>
    <property type="gene ID" value="OSTLU_3441"/>
</dbReference>
<dbReference type="GO" id="GO:1990961">
    <property type="term" value="P:xenobiotic detoxification by transmembrane export across the plasma membrane"/>
    <property type="evidence" value="ECO:0007669"/>
    <property type="project" value="InterPro"/>
</dbReference>
<dbReference type="Proteomes" id="UP000001568">
    <property type="component" value="Chromosome 1"/>
</dbReference>
<dbReference type="AlphaFoldDB" id="A4RQH6"/>
<dbReference type="OMA" id="WPTEIAR"/>
<dbReference type="GO" id="GO:0016020">
    <property type="term" value="C:membrane"/>
    <property type="evidence" value="ECO:0007669"/>
    <property type="project" value="UniProtKB-SubCell"/>
</dbReference>
<keyword evidence="3 6" id="KW-0812">Transmembrane</keyword>
<keyword evidence="8" id="KW-1185">Reference proteome</keyword>
<evidence type="ECO:0000256" key="1">
    <source>
        <dbReference type="ARBA" id="ARBA00004141"/>
    </source>
</evidence>
<feature type="transmembrane region" description="Helical" evidence="6">
    <location>
        <begin position="140"/>
        <end position="161"/>
    </location>
</feature>
<feature type="non-terminal residue" evidence="7">
    <location>
        <position position="415"/>
    </location>
</feature>
<evidence type="ECO:0000256" key="4">
    <source>
        <dbReference type="ARBA" id="ARBA00022989"/>
    </source>
</evidence>
<dbReference type="GO" id="GO:0015297">
    <property type="term" value="F:antiporter activity"/>
    <property type="evidence" value="ECO:0007669"/>
    <property type="project" value="InterPro"/>
</dbReference>
<dbReference type="EMBL" id="CP000581">
    <property type="protein sequence ID" value="ABO94026.1"/>
    <property type="molecule type" value="Genomic_DNA"/>
</dbReference>
<feature type="transmembrane region" description="Helical" evidence="6">
    <location>
        <begin position="339"/>
        <end position="357"/>
    </location>
</feature>
<organism evidence="7 8">
    <name type="scientific">Ostreococcus lucimarinus (strain CCE9901)</name>
    <dbReference type="NCBI Taxonomy" id="436017"/>
    <lineage>
        <taxon>Eukaryota</taxon>
        <taxon>Viridiplantae</taxon>
        <taxon>Chlorophyta</taxon>
        <taxon>Mamiellophyceae</taxon>
        <taxon>Mamiellales</taxon>
        <taxon>Bathycoccaceae</taxon>
        <taxon>Ostreococcus</taxon>
    </lineage>
</organism>
<dbReference type="Pfam" id="PF01554">
    <property type="entry name" value="MatE"/>
    <property type="match status" value="2"/>
</dbReference>
<feature type="non-terminal residue" evidence="7">
    <location>
        <position position="1"/>
    </location>
</feature>
<comment type="subcellular location">
    <subcellularLocation>
        <location evidence="1">Membrane</location>
        <topology evidence="1">Multi-pass membrane protein</topology>
    </subcellularLocation>
</comment>
<dbReference type="KEGG" id="olu:OSTLU_3441"/>
<dbReference type="PANTHER" id="PTHR11206">
    <property type="entry name" value="MULTIDRUG RESISTANCE PROTEIN"/>
    <property type="match status" value="1"/>
</dbReference>
<feature type="transmembrane region" description="Helical" evidence="6">
    <location>
        <begin position="306"/>
        <end position="327"/>
    </location>
</feature>
<dbReference type="STRING" id="436017.A4RQH6"/>
<evidence type="ECO:0000313" key="8">
    <source>
        <dbReference type="Proteomes" id="UP000001568"/>
    </source>
</evidence>
<evidence type="ECO:0000256" key="3">
    <source>
        <dbReference type="ARBA" id="ARBA00022692"/>
    </source>
</evidence>
<dbReference type="InterPro" id="IPR045069">
    <property type="entry name" value="MATE_euk"/>
</dbReference>
<feature type="transmembrane region" description="Helical" evidence="6">
    <location>
        <begin position="363"/>
        <end position="387"/>
    </location>
</feature>
<dbReference type="RefSeq" id="XP_001415734.1">
    <property type="nucleotide sequence ID" value="XM_001415697.1"/>
</dbReference>
<proteinExistence type="inferred from homology"/>
<dbReference type="InterPro" id="IPR002528">
    <property type="entry name" value="MATE_fam"/>
</dbReference>
<evidence type="ECO:0000256" key="2">
    <source>
        <dbReference type="ARBA" id="ARBA00010199"/>
    </source>
</evidence>
<feature type="transmembrane region" description="Helical" evidence="6">
    <location>
        <begin position="182"/>
        <end position="203"/>
    </location>
</feature>
<dbReference type="NCBIfam" id="TIGR00797">
    <property type="entry name" value="matE"/>
    <property type="match status" value="1"/>
</dbReference>
<protein>
    <submittedName>
        <fullName evidence="7">MOP(MATE) family transporter: multidrug efflux</fullName>
    </submittedName>
</protein>
<sequence length="415" mass="43287">AELAGAALASTIANVTGNAVVVGLVSALVTLGGQAYGQGRGGEAWAWAQRALACCAATATATAIGWRFVEGGLSAWHFDAAIARSCAAYLRGLRPGLFAYAANACAQAWLQAQGSTRPIACAGVAATALHAPACLCFRRMGFGAVGPAYATSVSTSLVFAANATYARLRRNRNGWTMFDREGLVLFLKLGVPGVLLMSEWWASEFIVLAAGKLRNPSVAISAMSIYQATNAFAFMVAVGFGAATATRVSNEVGAKDASRAKLAASVALRLIVVVEVAVSATVYLSRERWGAAFTSDHDVRALVSKLMVPLAFYVFFDAVCCVSTSVLRGAGRQAFATPIVLFAYYVVGLPLSAWLAYKGYGAMGLAIGGVVGTATHAGIMTRVALCIDWPTEIARSKHIRGASAFDDDDDLASRL</sequence>
<accession>A4RQH6</accession>
<dbReference type="GeneID" id="4999839"/>
<name>A4RQH6_OSTLU</name>
<dbReference type="OrthoDB" id="2126698at2759"/>
<keyword evidence="5 6" id="KW-0472">Membrane</keyword>
<reference evidence="7 8" key="1">
    <citation type="journal article" date="2007" name="Proc. Natl. Acad. Sci. U.S.A.">
        <title>The tiny eukaryote Ostreococcus provides genomic insights into the paradox of plankton speciation.</title>
        <authorList>
            <person name="Palenik B."/>
            <person name="Grimwood J."/>
            <person name="Aerts A."/>
            <person name="Rouze P."/>
            <person name="Salamov A."/>
            <person name="Putnam N."/>
            <person name="Dupont C."/>
            <person name="Jorgensen R."/>
            <person name="Derelle E."/>
            <person name="Rombauts S."/>
            <person name="Zhou K."/>
            <person name="Otillar R."/>
            <person name="Merchant S.S."/>
            <person name="Podell S."/>
            <person name="Gaasterland T."/>
            <person name="Napoli C."/>
            <person name="Gendler K."/>
            <person name="Manuell A."/>
            <person name="Tai V."/>
            <person name="Vallon O."/>
            <person name="Piganeau G."/>
            <person name="Jancek S."/>
            <person name="Heijde M."/>
            <person name="Jabbari K."/>
            <person name="Bowler C."/>
            <person name="Lohr M."/>
            <person name="Robbens S."/>
            <person name="Werner G."/>
            <person name="Dubchak I."/>
            <person name="Pazour G.J."/>
            <person name="Ren Q."/>
            <person name="Paulsen I."/>
            <person name="Delwiche C."/>
            <person name="Schmutz J."/>
            <person name="Rokhsar D."/>
            <person name="Van de Peer Y."/>
            <person name="Moreau H."/>
            <person name="Grigoriev I.V."/>
        </authorList>
    </citation>
    <scope>NUCLEOTIDE SEQUENCE [LARGE SCALE GENOMIC DNA]</scope>
    <source>
        <strain evidence="7 8">CCE9901</strain>
    </source>
</reference>
<evidence type="ECO:0000256" key="5">
    <source>
        <dbReference type="ARBA" id="ARBA00023136"/>
    </source>
</evidence>
<feature type="transmembrane region" description="Helical" evidence="6">
    <location>
        <begin position="223"/>
        <end position="245"/>
    </location>
</feature>
<keyword evidence="4 6" id="KW-1133">Transmembrane helix</keyword>
<dbReference type="CDD" id="cd13132">
    <property type="entry name" value="MATE_eukaryotic"/>
    <property type="match status" value="1"/>
</dbReference>
<feature type="transmembrane region" description="Helical" evidence="6">
    <location>
        <begin position="266"/>
        <end position="286"/>
    </location>
</feature>
<dbReference type="HOGENOM" id="CLU_012893_1_0_1"/>
<dbReference type="GO" id="GO:0042910">
    <property type="term" value="F:xenobiotic transmembrane transporter activity"/>
    <property type="evidence" value="ECO:0007669"/>
    <property type="project" value="InterPro"/>
</dbReference>
<comment type="similarity">
    <text evidence="2">Belongs to the multi antimicrobial extrusion (MATE) (TC 2.A.66.1) family.</text>
</comment>
<dbReference type="eggNOG" id="KOG1347">
    <property type="taxonomic scope" value="Eukaryota"/>
</dbReference>
<evidence type="ECO:0000313" key="7">
    <source>
        <dbReference type="EMBL" id="ABO94026.1"/>
    </source>
</evidence>
<evidence type="ECO:0000256" key="6">
    <source>
        <dbReference type="SAM" id="Phobius"/>
    </source>
</evidence>
<gene>
    <name evidence="7" type="ORF">OSTLU_3441</name>
</gene>